<gene>
    <name evidence="2" type="ORF">OSB1V03_LOCUS16274</name>
</gene>
<evidence type="ECO:0000313" key="2">
    <source>
        <dbReference type="EMBL" id="CAD7635883.1"/>
    </source>
</evidence>
<organism evidence="2">
    <name type="scientific">Medioppia subpectinata</name>
    <dbReference type="NCBI Taxonomy" id="1979941"/>
    <lineage>
        <taxon>Eukaryota</taxon>
        <taxon>Metazoa</taxon>
        <taxon>Ecdysozoa</taxon>
        <taxon>Arthropoda</taxon>
        <taxon>Chelicerata</taxon>
        <taxon>Arachnida</taxon>
        <taxon>Acari</taxon>
        <taxon>Acariformes</taxon>
        <taxon>Sarcoptiformes</taxon>
        <taxon>Oribatida</taxon>
        <taxon>Brachypylina</taxon>
        <taxon>Oppioidea</taxon>
        <taxon>Oppiidae</taxon>
        <taxon>Medioppia</taxon>
    </lineage>
</organism>
<reference evidence="2" key="1">
    <citation type="submission" date="2020-11" db="EMBL/GenBank/DDBJ databases">
        <authorList>
            <person name="Tran Van P."/>
        </authorList>
    </citation>
    <scope>NUCLEOTIDE SEQUENCE</scope>
</reference>
<sequence length="159" mass="17611">MIFDVRFSYSLSLILVAIAISEAAHKPSPHRFSCPPKKVPGGIKEIMTCATKFKFMLDQICKPKYGIKSDLIMNLAKHVFFHAIKCIDEDYEHFLIDGALECFIADGSPGTKMMCNVKASVCNPSMQGEMAACAMKEAKMHTIDMAKLMSMAGHLGWKS</sequence>
<protein>
    <submittedName>
        <fullName evidence="2">Uncharacterized protein</fullName>
    </submittedName>
</protein>
<dbReference type="EMBL" id="CAJPIZ010017901">
    <property type="protein sequence ID" value="CAG2116313.1"/>
    <property type="molecule type" value="Genomic_DNA"/>
</dbReference>
<proteinExistence type="predicted"/>
<feature type="signal peptide" evidence="1">
    <location>
        <begin position="1"/>
        <end position="23"/>
    </location>
</feature>
<keyword evidence="3" id="KW-1185">Reference proteome</keyword>
<evidence type="ECO:0000256" key="1">
    <source>
        <dbReference type="SAM" id="SignalP"/>
    </source>
</evidence>
<dbReference type="OrthoDB" id="10339351at2759"/>
<dbReference type="EMBL" id="OC872476">
    <property type="protein sequence ID" value="CAD7635883.1"/>
    <property type="molecule type" value="Genomic_DNA"/>
</dbReference>
<dbReference type="AlphaFoldDB" id="A0A7R9L6L4"/>
<accession>A0A7R9L6L4</accession>
<evidence type="ECO:0000313" key="3">
    <source>
        <dbReference type="Proteomes" id="UP000759131"/>
    </source>
</evidence>
<feature type="chain" id="PRO_5036211127" evidence="1">
    <location>
        <begin position="24"/>
        <end position="159"/>
    </location>
</feature>
<name>A0A7R9L6L4_9ACAR</name>
<dbReference type="Proteomes" id="UP000759131">
    <property type="component" value="Unassembled WGS sequence"/>
</dbReference>
<keyword evidence="1" id="KW-0732">Signal</keyword>